<reference evidence="7 8" key="1">
    <citation type="journal article" date="2014" name="PLoS Genet.">
        <title>Hidden diversity in honey bee gut symbionts detected by single-cell genomics.</title>
        <authorList>
            <person name="Engel P."/>
            <person name="Stepanauskas R."/>
            <person name="Moran N."/>
        </authorList>
    </citation>
    <scope>NUCLEOTIDE SEQUENCE [LARGE SCALE GENOMIC DNA]</scope>
    <source>
        <strain evidence="7 8">SCGC AB-598-J21</strain>
    </source>
</reference>
<dbReference type="SUPFAM" id="SSF158442">
    <property type="entry name" value="DsbB-like"/>
    <property type="match status" value="1"/>
</dbReference>
<feature type="transmembrane region" description="Helical" evidence="6">
    <location>
        <begin position="137"/>
        <end position="157"/>
    </location>
</feature>
<dbReference type="GO" id="GO:0005886">
    <property type="term" value="C:plasma membrane"/>
    <property type="evidence" value="ECO:0007669"/>
    <property type="project" value="UniProtKB-SubCell"/>
</dbReference>
<dbReference type="InterPro" id="IPR050183">
    <property type="entry name" value="DsbB"/>
</dbReference>
<evidence type="ECO:0000256" key="6">
    <source>
        <dbReference type="SAM" id="Phobius"/>
    </source>
</evidence>
<evidence type="ECO:0000256" key="5">
    <source>
        <dbReference type="ARBA" id="ARBA00023136"/>
    </source>
</evidence>
<dbReference type="InterPro" id="IPR023380">
    <property type="entry name" value="DsbB-like_sf"/>
</dbReference>
<protein>
    <submittedName>
        <fullName evidence="7">Disulfide bond formation protein DsbB</fullName>
    </submittedName>
</protein>
<sequence length="162" mass="18175">MSFRKALWCVFFLAVLCAAGSFVGQYVLGMNPCVLCIVQRVAVIATALLAFLCACCPNRNCIERVINAIVVSLAPIGGLGVAIYQIYIQHLPLMDQPSCGAPWTFRLRDAPLFHWYEPIIRGTGNCGEVQKILLIPLPIWSALFFTAVLIWVWVWFWRSRKG</sequence>
<dbReference type="Proteomes" id="UP000027644">
    <property type="component" value="Unassembled WGS sequence"/>
</dbReference>
<feature type="transmembrane region" description="Helical" evidence="6">
    <location>
        <begin position="68"/>
        <end position="88"/>
    </location>
</feature>
<comment type="subcellular location">
    <subcellularLocation>
        <location evidence="1">Cell membrane</location>
        <topology evidence="1">Multi-pass membrane protein</topology>
    </subcellularLocation>
</comment>
<keyword evidence="3 6" id="KW-0812">Transmembrane</keyword>
<dbReference type="InterPro" id="IPR003752">
    <property type="entry name" value="DiS_bond_form_DsbB/BdbC"/>
</dbReference>
<gene>
    <name evidence="7" type="ORF">SASC598J21_015800</name>
</gene>
<evidence type="ECO:0000256" key="3">
    <source>
        <dbReference type="ARBA" id="ARBA00022692"/>
    </source>
</evidence>
<feature type="transmembrane region" description="Helical" evidence="6">
    <location>
        <begin position="37"/>
        <end position="56"/>
    </location>
</feature>
<proteinExistence type="predicted"/>
<evidence type="ECO:0000256" key="1">
    <source>
        <dbReference type="ARBA" id="ARBA00004651"/>
    </source>
</evidence>
<keyword evidence="2" id="KW-1003">Cell membrane</keyword>
<organism evidence="7 8">
    <name type="scientific">Snodgrassella alvi SCGC AB-598-J21</name>
    <dbReference type="NCBI Taxonomy" id="1385367"/>
    <lineage>
        <taxon>Bacteria</taxon>
        <taxon>Pseudomonadati</taxon>
        <taxon>Pseudomonadota</taxon>
        <taxon>Betaproteobacteria</taxon>
        <taxon>Neisseriales</taxon>
        <taxon>Neisseriaceae</taxon>
        <taxon>Snodgrassella</taxon>
    </lineage>
</organism>
<evidence type="ECO:0000256" key="4">
    <source>
        <dbReference type="ARBA" id="ARBA00022989"/>
    </source>
</evidence>
<evidence type="ECO:0000313" key="8">
    <source>
        <dbReference type="Proteomes" id="UP000027644"/>
    </source>
</evidence>
<dbReference type="PANTHER" id="PTHR36570">
    <property type="entry name" value="DISULFIDE BOND FORMATION PROTEIN B"/>
    <property type="match status" value="1"/>
</dbReference>
<evidence type="ECO:0000256" key="2">
    <source>
        <dbReference type="ARBA" id="ARBA00022475"/>
    </source>
</evidence>
<name>A0A074V643_9NEIS</name>
<comment type="caution">
    <text evidence="7">The sequence shown here is derived from an EMBL/GenBank/DDBJ whole genome shotgun (WGS) entry which is preliminary data.</text>
</comment>
<keyword evidence="5 6" id="KW-0472">Membrane</keyword>
<keyword evidence="4 6" id="KW-1133">Transmembrane helix</keyword>
<dbReference type="AlphaFoldDB" id="A0A074V643"/>
<accession>A0A074V643</accession>
<dbReference type="Gene3D" id="1.20.1550.10">
    <property type="entry name" value="DsbB-like"/>
    <property type="match status" value="1"/>
</dbReference>
<dbReference type="GO" id="GO:0006457">
    <property type="term" value="P:protein folding"/>
    <property type="evidence" value="ECO:0007669"/>
    <property type="project" value="InterPro"/>
</dbReference>
<evidence type="ECO:0000313" key="7">
    <source>
        <dbReference type="EMBL" id="KEQ00676.1"/>
    </source>
</evidence>
<dbReference type="GO" id="GO:0015035">
    <property type="term" value="F:protein-disulfide reductase activity"/>
    <property type="evidence" value="ECO:0007669"/>
    <property type="project" value="InterPro"/>
</dbReference>
<dbReference type="EMBL" id="AVQL01000447">
    <property type="protein sequence ID" value="KEQ00676.1"/>
    <property type="molecule type" value="Genomic_DNA"/>
</dbReference>
<dbReference type="PANTHER" id="PTHR36570:SF3">
    <property type="entry name" value="DISULFIDE BOND FORMATION PROTEIN B"/>
    <property type="match status" value="1"/>
</dbReference>
<dbReference type="Pfam" id="PF02600">
    <property type="entry name" value="DsbB"/>
    <property type="match status" value="1"/>
</dbReference>